<dbReference type="EMBL" id="MU005589">
    <property type="protein sequence ID" value="KAF2681880.1"/>
    <property type="molecule type" value="Genomic_DNA"/>
</dbReference>
<feature type="transmembrane region" description="Helical" evidence="2">
    <location>
        <begin position="182"/>
        <end position="204"/>
    </location>
</feature>
<dbReference type="AlphaFoldDB" id="A0A6G1IV73"/>
<feature type="signal peptide" evidence="3">
    <location>
        <begin position="1"/>
        <end position="16"/>
    </location>
</feature>
<keyword evidence="3" id="KW-0732">Signal</keyword>
<sequence>MFLFLLGALLAASTLAEEQFLWSYMPENTTRSYEPLFQVCGSSCSDCDPAAKPCFAENWSNLCYEPKLGETCCQDQFGTSCYVGYYCAYDEDNVGFCCAEDDEEEDCAKALNVTLSHSEPQEAPTTVSPTAVFTPSITASDQSIVHRPERTHLPLMPGTYKGSDHDPEDQEVERDVSTAVKIGIAVGAVVGGAILVTLVVMWVLHRRNVSRYAKLGEMKPKGDMHAGHPHPEQRSHVMPAMMPGAAHPHASAYEPMRNQPPHDPRASWVSPAVSREPSPRRSPAPAYTDRPAAFLGASQHHSIELTHMPPTSPDPFGQNHQR</sequence>
<feature type="compositionally biased region" description="Low complexity" evidence="1">
    <location>
        <begin position="242"/>
        <end position="252"/>
    </location>
</feature>
<feature type="region of interest" description="Disordered" evidence="1">
    <location>
        <begin position="242"/>
        <end position="322"/>
    </location>
</feature>
<dbReference type="Proteomes" id="UP000799291">
    <property type="component" value="Unassembled WGS sequence"/>
</dbReference>
<accession>A0A6G1IV73</accession>
<evidence type="ECO:0008006" key="6">
    <source>
        <dbReference type="Google" id="ProtNLM"/>
    </source>
</evidence>
<name>A0A6G1IV73_9PLEO</name>
<keyword evidence="2" id="KW-0472">Membrane</keyword>
<organism evidence="4 5">
    <name type="scientific">Lentithecium fluviatile CBS 122367</name>
    <dbReference type="NCBI Taxonomy" id="1168545"/>
    <lineage>
        <taxon>Eukaryota</taxon>
        <taxon>Fungi</taxon>
        <taxon>Dikarya</taxon>
        <taxon>Ascomycota</taxon>
        <taxon>Pezizomycotina</taxon>
        <taxon>Dothideomycetes</taxon>
        <taxon>Pleosporomycetidae</taxon>
        <taxon>Pleosporales</taxon>
        <taxon>Massarineae</taxon>
        <taxon>Lentitheciaceae</taxon>
        <taxon>Lentithecium</taxon>
    </lineage>
</organism>
<reference evidence="4" key="1">
    <citation type="journal article" date="2020" name="Stud. Mycol.">
        <title>101 Dothideomycetes genomes: a test case for predicting lifestyles and emergence of pathogens.</title>
        <authorList>
            <person name="Haridas S."/>
            <person name="Albert R."/>
            <person name="Binder M."/>
            <person name="Bloem J."/>
            <person name="Labutti K."/>
            <person name="Salamov A."/>
            <person name="Andreopoulos B."/>
            <person name="Baker S."/>
            <person name="Barry K."/>
            <person name="Bills G."/>
            <person name="Bluhm B."/>
            <person name="Cannon C."/>
            <person name="Castanera R."/>
            <person name="Culley D."/>
            <person name="Daum C."/>
            <person name="Ezra D."/>
            <person name="Gonzalez J."/>
            <person name="Henrissat B."/>
            <person name="Kuo A."/>
            <person name="Liang C."/>
            <person name="Lipzen A."/>
            <person name="Lutzoni F."/>
            <person name="Magnuson J."/>
            <person name="Mondo S."/>
            <person name="Nolan M."/>
            <person name="Ohm R."/>
            <person name="Pangilinan J."/>
            <person name="Park H.-J."/>
            <person name="Ramirez L."/>
            <person name="Alfaro M."/>
            <person name="Sun H."/>
            <person name="Tritt A."/>
            <person name="Yoshinaga Y."/>
            <person name="Zwiers L.-H."/>
            <person name="Turgeon B."/>
            <person name="Goodwin S."/>
            <person name="Spatafora J."/>
            <person name="Crous P."/>
            <person name="Grigoriev I."/>
        </authorList>
    </citation>
    <scope>NUCLEOTIDE SEQUENCE</scope>
    <source>
        <strain evidence="4">CBS 122367</strain>
    </source>
</reference>
<evidence type="ECO:0000256" key="1">
    <source>
        <dbReference type="SAM" id="MobiDB-lite"/>
    </source>
</evidence>
<proteinExistence type="predicted"/>
<keyword evidence="5" id="KW-1185">Reference proteome</keyword>
<evidence type="ECO:0000313" key="4">
    <source>
        <dbReference type="EMBL" id="KAF2681880.1"/>
    </source>
</evidence>
<dbReference type="OrthoDB" id="3800140at2759"/>
<evidence type="ECO:0000256" key="3">
    <source>
        <dbReference type="SAM" id="SignalP"/>
    </source>
</evidence>
<feature type="compositionally biased region" description="Low complexity" evidence="1">
    <location>
        <begin position="269"/>
        <end position="286"/>
    </location>
</feature>
<keyword evidence="2" id="KW-1133">Transmembrane helix</keyword>
<keyword evidence="2" id="KW-0812">Transmembrane</keyword>
<feature type="chain" id="PRO_5026218191" description="Mid2 domain-containing protein" evidence="3">
    <location>
        <begin position="17"/>
        <end position="322"/>
    </location>
</feature>
<evidence type="ECO:0000256" key="2">
    <source>
        <dbReference type="SAM" id="Phobius"/>
    </source>
</evidence>
<evidence type="ECO:0000313" key="5">
    <source>
        <dbReference type="Proteomes" id="UP000799291"/>
    </source>
</evidence>
<gene>
    <name evidence="4" type="ORF">K458DRAFT_406094</name>
</gene>
<protein>
    <recommendedName>
        <fullName evidence="6">Mid2 domain-containing protein</fullName>
    </recommendedName>
</protein>